<dbReference type="SUPFAM" id="SSF63748">
    <property type="entry name" value="Tudor/PWWP/MBT"/>
    <property type="match status" value="1"/>
</dbReference>
<feature type="compositionally biased region" description="Polar residues" evidence="2">
    <location>
        <begin position="3090"/>
        <end position="3103"/>
    </location>
</feature>
<evidence type="ECO:0000256" key="1">
    <source>
        <dbReference type="SAM" id="Coils"/>
    </source>
</evidence>
<feature type="region of interest" description="Disordered" evidence="2">
    <location>
        <begin position="2080"/>
        <end position="2112"/>
    </location>
</feature>
<feature type="region of interest" description="Disordered" evidence="2">
    <location>
        <begin position="249"/>
        <end position="274"/>
    </location>
</feature>
<feature type="region of interest" description="Disordered" evidence="2">
    <location>
        <begin position="2710"/>
        <end position="2739"/>
    </location>
</feature>
<feature type="compositionally biased region" description="Polar residues" evidence="2">
    <location>
        <begin position="3039"/>
        <end position="3058"/>
    </location>
</feature>
<feature type="region of interest" description="Disordered" evidence="2">
    <location>
        <begin position="997"/>
        <end position="1126"/>
    </location>
</feature>
<feature type="region of interest" description="Disordered" evidence="2">
    <location>
        <begin position="774"/>
        <end position="841"/>
    </location>
</feature>
<feature type="compositionally biased region" description="Low complexity" evidence="2">
    <location>
        <begin position="2083"/>
        <end position="2093"/>
    </location>
</feature>
<keyword evidence="1" id="KW-0175">Coiled coil</keyword>
<feature type="compositionally biased region" description="Basic and acidic residues" evidence="2">
    <location>
        <begin position="468"/>
        <end position="484"/>
    </location>
</feature>
<feature type="compositionally biased region" description="Basic and acidic residues" evidence="2">
    <location>
        <begin position="367"/>
        <end position="376"/>
    </location>
</feature>
<feature type="compositionally biased region" description="Basic and acidic residues" evidence="2">
    <location>
        <begin position="665"/>
        <end position="694"/>
    </location>
</feature>
<feature type="compositionally biased region" description="Polar residues" evidence="2">
    <location>
        <begin position="2094"/>
        <end position="2111"/>
    </location>
</feature>
<feature type="region of interest" description="Disordered" evidence="2">
    <location>
        <begin position="3156"/>
        <end position="3289"/>
    </location>
</feature>
<sequence length="3328" mass="371418">MCDQTEISYLDGDIVWVKLGSAWWPGQVTGLDNLPDVLQAQYKKKPHIAAVKFFQEDSYELVRNIQQIYKYNCRQKDDFIKKGLDKYRSRSKDGTNYMDKFPGDVETAEKLTDGDPDILSSSKFCEQKKPDISSLFGEKKLPKRKKDKDDTINNRKSLIGSNDTRKITHPRFIGRKSDHEIRIRQQNTKNFNPSTPTLNDSSSAITPTATPTRTTPSTPSIYTCPHCDYTSTRLNVIICHNKSHRNNVTRPSITPVRRPIPQKSRTVSASIGAVNDGEIQKRKYTRKNKSLSVKLKDDKIIDTPKRKYNKGIEKPPKKKKNDPEIKEEHIRESLLADWEDGSEDGDMDIDLDNSASEDFPSSPSKNINKEKINNDKDIDDVDKSLSPIKNSTNLIDTDVEVEKQQQPPQQQQRSPLLKKFKKLDDSKTNLSSSDDKNDQKSKLSCFDFDEDEEPQPALPPARKITRVFGEKNKSRKKELIKEFTRTSQAFANEKVDEEEQGDLSQKQSKEEIKKSDNDDKIKDIVDDDNDDDDFNDKINREINETTELVAKIAETTTDLIPSKSEIIETIETIEILKVNEDQEDIEEEKEVIEQNDEKLDKVQEENKNDTNKIDEKFEDDKIHDDGDDMMEDVKEKNDVEDIEETKNDIEMKKVEEKEEQVDQMVEEKEKQVDKIDEEKEELDDKMNEEKMEQDDKIDEVMQEQVDKIDEEKEELVDKMNEEKEEPVDKINEEKEELDDKINEEKIEQDYKIDEVMQEDIVEKNEKIDKPVIDADQVLEMNNENKNTDVELTKEKENQDIEADKEEKTQDIEFDKEEIDKIDQEEKIQEIETTDQEKSEQIEDDLENNKLNLTESAIVSESEINKVQEISDLKINETDEMLQSDSEKEIINSPNELIESAQIIIEPETIKEINDEKMEDIEAKIEDIEEKVEQVDQSIEKIDEEMKTDDEKIDTIEESRITIEAEEEMLSISELTAATTSGTSSNIDKTFSQVNKINTPTKIEFIDNKTITPDVPEKRRRGRPRKTPIPSYMSGNGDSLIKIDEPKTPGTPDSQDFDRKTSESDGEKSNAGRRRKPSKKYLESDMYCPSPGSRTPRTDDSQSEAEDKSLTIKKRGKRGRKPSKKSIAKSIEEYEFSDQTLDSAEESMIGEPIKIQDINKKTDTLSPVDLTDLLVNSDIEIRDNKSHDDNNDDDDNKIDKLPPKKSQIKKFESSQYEFFGSDDKEESTKIIETITTATTTTHTDILSDNNVNEILVESKIEAPQKEEHSMEIQMETNEISDVNETVIEETIENIIVENDKKMITEEKEEVVNVVEPIKSLIENVEVSEDNKSMIVDTNMSIDEEKEKIADEVVVQDNVVIVEEHVETIEEVVTLPEVTTETVVEEKIEEVALSNEEVIEEVSVVEEKIEEISLSNEEVIETTEVVEKIEETTEIVEQKLQENEEIPVQVENVEQIVENIEKIPENIEPIVEKVEEMAVRIEEIPVKVEEKMVQLLEQVEAMDNQTEEIVTTMPDNETTETITTEIIETTEIPLPIIQETPKIQEIIVSSPKKVEPIVNKITTINQNIIETPQQKSQELIMPVKKREKPRIIENVTLKQPMQILKTKLLEKPRSQKHKLDIDMLKRNKSTPPTKIMRIDPQLIKTKTSGKIGTGQLTISKKLEVLKADEAKNEAINEEVLGNTSGVISLATSGSQGFQNMELDIDSIPFIFQEDLNPDSIKQLPDMTSTIITPSPTIQTSIQQPQQTSALTFVQTTQPTVTQQIQLAQKTPDNSGELSPSKKKNLSPAILKNKPKAKPTITSVKTLMPGSLKQLKFGQNAQGKTVPLINQKGGVPSKYIILHTSNAQQMPSNKTSTPQKIPIPQNKTPNQIIQQGNKVVILTSPQSGQTKMLPLSMQKNVQQKKIIKGNQVYTQISKNQILPKTDTSSSSSSSTASSSSSSSSSPTTSKIITGQKIISTAQGNIVTSKVFTSVPGMQKIYVQSDGTRLMAKGGQVYTTISTGGLTKMITGQKTLVTKQGTIVGTVAGQSGSKTILSPVTQGNKQIITHNLQSSKGTVLTPITGQQVKAIAAKALPSKTQKMQFIQQQQQQQQQQQKSPIISKTQKLPMTSGTNMAGVRVVTTNRNIKNAGQQVIIQNSPVLNQQSPLTKATAVGKKIIRQNIVNQSGKSPQLLSSSSPSGTSLQMTKTKLLSSPATTIQKSANTPKGRPLKSLQNKVFIQKIQDPSSSPSTKPNVSSTITKVTGSPKMTNLKTTPVVKNIQKSLISSKQQQPQQQQQQQLRNISAPMASSSSHLHTIQSSPPPLQEIKKSDIEETIKVVTTASPIATTLSSQPPPLVSAVTATTALAITTTVATTTTTVSAVVAAEAAMTTTVATTAAIETNEVIVKQNTEVGVQSQTEVSTESNETSDEQKVATSQIIMFPAPSVDGSPSFSLYVVDENGIANPMDSTAIMALDGLSIDPNSSNFVIQFDDEAQIQALDASQTIQQQEQQPSATQIVSTNSNQDILAAALANSDFQGEISMPETSSTSVLSTDINQTNLISQTILQSTLVPPPAEKLSSNVHETSLTWDRPIMTPLELPTLTQNTTTNLSSSVPFNINYMTDVDNTTLPGNSMPDIGETVDSHKTNDDEDVYTKSTAALTTATTQYLDLSNLETNETIVTTVSTSIPSTSSISYSVSIPDNITSGVQTTPSMPIIDDIFSDNIEFNKKTIDNKFSSKNKNNNKTNKNNKNKKLDKNNKQVTTDVPIDNNVLLLKNNDDKLINQQPETSQKILDMPIVGDTPIIDNKIEDKNNDDDDNKNLLNSDVVDSCMTAVVDNSCIITESSNDVQSTAKIIDNNNQDNDVKNDVLTTTNNQEEAETSDKKVVICDNIESMEVDEIVYNAVEEIKQTAESSNVQEIEAMECTFNEDTVDAEQNQEIPSQSFEQFKIIDNNESPSQSVEKSTDSREPSQSEADELMEINNEPPSQSFENSALHEASQSYQENSNINSRSDQIDDPSFPTQSYDVGKIDNITENIETDCELSQEGNIPSQSNDVDIDGIGTSTFTNQGNDDETASSSYVPETPEAQERDQDQESAISTSSYEIPPSDEINIASSSLIPDTSGNEHANIHDNGVPEIPTSSYNLNPDSSSTHIDSQVPSSSFEDQIVIEQNVSTSYDIPISMPSIEDNSSSGNFVSESGDQTNEPTSYYARNPEDVTSEASQSYFVRDAPSPSYNEQNVSPSYYDAPQEASQSFYSTQEIERTAEQSSSSSSSRNVEASQSFYQDNSDELRLTQQQGEATPTYYPLDNDNEPIERHDLVESSVSATRPTESVNITCDKSNVNLKSYEKLR</sequence>
<feature type="region of interest" description="Disordered" evidence="2">
    <location>
        <begin position="2262"/>
        <end position="2285"/>
    </location>
</feature>
<dbReference type="Proteomes" id="UP000639338">
    <property type="component" value="Unassembled WGS sequence"/>
</dbReference>
<evidence type="ECO:0000313" key="4">
    <source>
        <dbReference type="EMBL" id="KAF7996180.1"/>
    </source>
</evidence>
<feature type="region of interest" description="Disordered" evidence="2">
    <location>
        <begin position="1920"/>
        <end position="1946"/>
    </location>
</feature>
<feature type="compositionally biased region" description="Acidic residues" evidence="2">
    <location>
        <begin position="525"/>
        <end position="534"/>
    </location>
</feature>
<dbReference type="Pfam" id="PF00855">
    <property type="entry name" value="PWWP"/>
    <property type="match status" value="1"/>
</dbReference>
<feature type="coiled-coil region" evidence="1">
    <location>
        <begin position="910"/>
        <end position="958"/>
    </location>
</feature>
<feature type="region of interest" description="Disordered" evidence="2">
    <location>
        <begin position="1182"/>
        <end position="1205"/>
    </location>
</feature>
<feature type="compositionally biased region" description="Polar residues" evidence="2">
    <location>
        <begin position="3227"/>
        <end position="3236"/>
    </location>
</feature>
<reference evidence="4 5" key="1">
    <citation type="submission" date="2020-08" db="EMBL/GenBank/DDBJ databases">
        <title>Aphidius gifuensis genome sequencing and assembly.</title>
        <authorList>
            <person name="Du Z."/>
        </authorList>
    </citation>
    <scope>NUCLEOTIDE SEQUENCE [LARGE SCALE GENOMIC DNA]</scope>
    <source>
        <strain evidence="4">YNYX2018</strain>
        <tissue evidence="4">Adults</tissue>
    </source>
</reference>
<feature type="region of interest" description="Disordered" evidence="2">
    <location>
        <begin position="135"/>
        <end position="217"/>
    </location>
</feature>
<evidence type="ECO:0000313" key="5">
    <source>
        <dbReference type="Proteomes" id="UP000639338"/>
    </source>
</evidence>
<feature type="compositionally biased region" description="Polar residues" evidence="2">
    <location>
        <begin position="3022"/>
        <end position="3032"/>
    </location>
</feature>
<feature type="compositionally biased region" description="Low complexity" evidence="2">
    <location>
        <begin position="2165"/>
        <end position="2182"/>
    </location>
</feature>
<evidence type="ECO:0000259" key="3">
    <source>
        <dbReference type="Pfam" id="PF00855"/>
    </source>
</evidence>
<feature type="compositionally biased region" description="Basic and acidic residues" evidence="2">
    <location>
        <begin position="1055"/>
        <end position="1069"/>
    </location>
</feature>
<proteinExistence type="predicted"/>
<feature type="region of interest" description="Disordered" evidence="2">
    <location>
        <begin position="2165"/>
        <end position="2248"/>
    </location>
</feature>
<feature type="region of interest" description="Disordered" evidence="2">
    <location>
        <begin position="1845"/>
        <end position="1866"/>
    </location>
</feature>
<feature type="compositionally biased region" description="Basic and acidic residues" evidence="2">
    <location>
        <begin position="591"/>
        <end position="624"/>
    </location>
</feature>
<dbReference type="InterPro" id="IPR000313">
    <property type="entry name" value="PWWP_dom"/>
</dbReference>
<dbReference type="Gene3D" id="2.30.30.140">
    <property type="match status" value="1"/>
</dbReference>
<feature type="compositionally biased region" description="Basic and acidic residues" evidence="2">
    <location>
        <begin position="422"/>
        <end position="441"/>
    </location>
</feature>
<dbReference type="OrthoDB" id="6381815at2759"/>
<feature type="compositionally biased region" description="Polar residues" evidence="2">
    <location>
        <begin position="184"/>
        <end position="200"/>
    </location>
</feature>
<feature type="compositionally biased region" description="Basic and acidic residues" evidence="2">
    <location>
        <begin position="296"/>
        <end position="334"/>
    </location>
</feature>
<organism evidence="4 5">
    <name type="scientific">Aphidius gifuensis</name>
    <name type="common">Parasitoid wasp</name>
    <dbReference type="NCBI Taxonomy" id="684658"/>
    <lineage>
        <taxon>Eukaryota</taxon>
        <taxon>Metazoa</taxon>
        <taxon>Ecdysozoa</taxon>
        <taxon>Arthropoda</taxon>
        <taxon>Hexapoda</taxon>
        <taxon>Insecta</taxon>
        <taxon>Pterygota</taxon>
        <taxon>Neoptera</taxon>
        <taxon>Endopterygota</taxon>
        <taxon>Hymenoptera</taxon>
        <taxon>Apocrita</taxon>
        <taxon>Ichneumonoidea</taxon>
        <taxon>Braconidae</taxon>
        <taxon>Aphidiinae</taxon>
        <taxon>Aphidius</taxon>
    </lineage>
</organism>
<feature type="region of interest" description="Disordered" evidence="2">
    <location>
        <begin position="296"/>
        <end position="536"/>
    </location>
</feature>
<feature type="region of interest" description="Disordered" evidence="2">
    <location>
        <begin position="2924"/>
        <end position="3139"/>
    </location>
</feature>
<feature type="compositionally biased region" description="Acidic residues" evidence="2">
    <location>
        <begin position="337"/>
        <end position="351"/>
    </location>
</feature>
<feature type="compositionally biased region" description="Polar residues" evidence="2">
    <location>
        <begin position="2930"/>
        <end position="2939"/>
    </location>
</feature>
<feature type="compositionally biased region" description="Basic and acidic residues" evidence="2">
    <location>
        <begin position="785"/>
        <end position="798"/>
    </location>
</feature>
<feature type="compositionally biased region" description="Low complexity" evidence="2">
    <location>
        <begin position="2223"/>
        <end position="2235"/>
    </location>
</feature>
<feature type="compositionally biased region" description="Polar residues" evidence="2">
    <location>
        <begin position="3164"/>
        <end position="3184"/>
    </location>
</feature>
<feature type="compositionally biased region" description="Polar residues" evidence="2">
    <location>
        <begin position="2183"/>
        <end position="2202"/>
    </location>
</feature>
<feature type="compositionally biased region" description="Low complexity" evidence="2">
    <location>
        <begin position="201"/>
        <end position="217"/>
    </location>
</feature>
<feature type="compositionally biased region" description="Low complexity" evidence="2">
    <location>
        <begin position="2267"/>
        <end position="2277"/>
    </location>
</feature>
<feature type="compositionally biased region" description="Low complexity" evidence="2">
    <location>
        <begin position="2711"/>
        <end position="2724"/>
    </location>
</feature>
<feature type="compositionally biased region" description="Low complexity" evidence="2">
    <location>
        <begin position="1924"/>
        <end position="1946"/>
    </location>
</feature>
<protein>
    <recommendedName>
        <fullName evidence="3">PWWP domain-containing protein</fullName>
    </recommendedName>
</protein>
<dbReference type="EMBL" id="JACMRX010000001">
    <property type="protein sequence ID" value="KAF7996180.1"/>
    <property type="molecule type" value="Genomic_DNA"/>
</dbReference>
<evidence type="ECO:0000256" key="2">
    <source>
        <dbReference type="SAM" id="MobiDB-lite"/>
    </source>
</evidence>
<name>A0A834XYZ5_APHGI</name>
<feature type="compositionally biased region" description="Polar residues" evidence="2">
    <location>
        <begin position="3252"/>
        <end position="3263"/>
    </location>
</feature>
<feature type="domain" description="PWWP" evidence="3">
    <location>
        <begin position="12"/>
        <end position="90"/>
    </location>
</feature>
<feature type="compositionally biased region" description="Basic and acidic residues" evidence="2">
    <location>
        <begin position="1095"/>
        <end position="1109"/>
    </location>
</feature>
<feature type="compositionally biased region" description="Polar residues" evidence="2">
    <location>
        <begin position="3210"/>
        <end position="3219"/>
    </location>
</feature>
<feature type="compositionally biased region" description="Polar residues" evidence="2">
    <location>
        <begin position="3116"/>
        <end position="3139"/>
    </location>
</feature>
<accession>A0A834XYZ5</accession>
<keyword evidence="5" id="KW-1185">Reference proteome</keyword>
<feature type="region of interest" description="Disordered" evidence="2">
    <location>
        <begin position="715"/>
        <end position="742"/>
    </location>
</feature>
<feature type="compositionally biased region" description="Basic and acidic residues" evidence="2">
    <location>
        <begin position="507"/>
        <end position="524"/>
    </location>
</feature>
<feature type="compositionally biased region" description="Basic residues" evidence="2">
    <location>
        <begin position="1110"/>
        <end position="1126"/>
    </location>
</feature>
<gene>
    <name evidence="4" type="ORF">HCN44_001331</name>
</gene>
<feature type="compositionally biased region" description="Basic and acidic residues" evidence="2">
    <location>
        <begin position="631"/>
        <end position="656"/>
    </location>
</feature>
<feature type="compositionally biased region" description="Polar residues" evidence="2">
    <location>
        <begin position="2236"/>
        <end position="2248"/>
    </location>
</feature>
<comment type="caution">
    <text evidence="4">The sequence shown here is derived from an EMBL/GenBank/DDBJ whole genome shotgun (WGS) entry which is preliminary data.</text>
</comment>
<dbReference type="CDD" id="cd05162">
    <property type="entry name" value="PWWP"/>
    <property type="match status" value="1"/>
</dbReference>
<feature type="region of interest" description="Disordered" evidence="2">
    <location>
        <begin position="583"/>
        <end position="699"/>
    </location>
</feature>
<feature type="compositionally biased region" description="Basic and acidic residues" evidence="2">
    <location>
        <begin position="804"/>
        <end position="840"/>
    </location>
</feature>
<feature type="compositionally biased region" description="Polar residues" evidence="2">
    <location>
        <begin position="353"/>
        <end position="364"/>
    </location>
</feature>
<feature type="compositionally biased region" description="Polar residues" evidence="2">
    <location>
        <begin position="2961"/>
        <end position="2989"/>
    </location>
</feature>